<keyword evidence="1" id="KW-1133">Transmembrane helix</keyword>
<comment type="caution">
    <text evidence="2">The sequence shown here is derived from an EMBL/GenBank/DDBJ whole genome shotgun (WGS) entry which is preliminary data.</text>
</comment>
<gene>
    <name evidence="2" type="ORF">VaNZ11_013602</name>
</gene>
<keyword evidence="3" id="KW-1185">Reference proteome</keyword>
<evidence type="ECO:0000256" key="1">
    <source>
        <dbReference type="SAM" id="Phobius"/>
    </source>
</evidence>
<dbReference type="Proteomes" id="UP001165090">
    <property type="component" value="Unassembled WGS sequence"/>
</dbReference>
<organism evidence="2 3">
    <name type="scientific">Volvox africanus</name>
    <dbReference type="NCBI Taxonomy" id="51714"/>
    <lineage>
        <taxon>Eukaryota</taxon>
        <taxon>Viridiplantae</taxon>
        <taxon>Chlorophyta</taxon>
        <taxon>core chlorophytes</taxon>
        <taxon>Chlorophyceae</taxon>
        <taxon>CS clade</taxon>
        <taxon>Chlamydomonadales</taxon>
        <taxon>Volvocaceae</taxon>
        <taxon>Volvox</taxon>
    </lineage>
</organism>
<feature type="transmembrane region" description="Helical" evidence="1">
    <location>
        <begin position="89"/>
        <end position="109"/>
    </location>
</feature>
<name>A0ABQ5SH14_9CHLO</name>
<accession>A0ABQ5SH14</accession>
<sequence>MFSMTYCHQKCLVDIPFANASRQAGSARRMRWSRHFTPASSLVEESDFVSSPTNLGQLERFVVQQQSTPGDNDLMSQRVDPRSFNERGLYIDGASIFASSVLLLVLMAFSTNRIFGLDRFFASAARSWKDEMRKRDELVIKTYNREGFTKAFMAYPLYPAAQLRLIGFSFRLTLEG</sequence>
<reference evidence="2 3" key="1">
    <citation type="journal article" date="2023" name="IScience">
        <title>Expanded male sex-determining region conserved during the evolution of homothallism in the green alga Volvox.</title>
        <authorList>
            <person name="Yamamoto K."/>
            <person name="Matsuzaki R."/>
            <person name="Mahakham W."/>
            <person name="Heman W."/>
            <person name="Sekimoto H."/>
            <person name="Kawachi M."/>
            <person name="Minakuchi Y."/>
            <person name="Toyoda A."/>
            <person name="Nozaki H."/>
        </authorList>
    </citation>
    <scope>NUCLEOTIDE SEQUENCE [LARGE SCALE GENOMIC DNA]</scope>
    <source>
        <strain evidence="2 3">NIES-4468</strain>
    </source>
</reference>
<keyword evidence="1" id="KW-0472">Membrane</keyword>
<proteinExistence type="predicted"/>
<evidence type="ECO:0000313" key="2">
    <source>
        <dbReference type="EMBL" id="GLI69059.1"/>
    </source>
</evidence>
<evidence type="ECO:0000313" key="3">
    <source>
        <dbReference type="Proteomes" id="UP001165090"/>
    </source>
</evidence>
<dbReference type="EMBL" id="BSDZ01000080">
    <property type="protein sequence ID" value="GLI69059.1"/>
    <property type="molecule type" value="Genomic_DNA"/>
</dbReference>
<keyword evidence="1" id="KW-0812">Transmembrane</keyword>
<protein>
    <submittedName>
        <fullName evidence="2">Uncharacterized protein</fullName>
    </submittedName>
</protein>